<evidence type="ECO:0000313" key="3">
    <source>
        <dbReference type="EMBL" id="CAA6819553.1"/>
    </source>
</evidence>
<dbReference type="PROSITE" id="PS50222">
    <property type="entry name" value="EF_HAND_2"/>
    <property type="match status" value="1"/>
</dbReference>
<name>A0A6S6TTR6_9GAMM</name>
<evidence type="ECO:0000259" key="2">
    <source>
        <dbReference type="PROSITE" id="PS50222"/>
    </source>
</evidence>
<dbReference type="InterPro" id="IPR018247">
    <property type="entry name" value="EF_Hand_1_Ca_BS"/>
</dbReference>
<keyword evidence="1" id="KW-0812">Transmembrane</keyword>
<keyword evidence="1" id="KW-0472">Membrane</keyword>
<dbReference type="AlphaFoldDB" id="A0A6S6TTR6"/>
<dbReference type="EMBL" id="CACVAT010000330">
    <property type="protein sequence ID" value="CAA6819553.1"/>
    <property type="molecule type" value="Genomic_DNA"/>
</dbReference>
<gene>
    <name evidence="3" type="ORF">HELGO_WM15330</name>
</gene>
<protein>
    <recommendedName>
        <fullName evidence="2">EF-hand domain-containing protein</fullName>
    </recommendedName>
</protein>
<dbReference type="PROSITE" id="PS00018">
    <property type="entry name" value="EF_HAND_1"/>
    <property type="match status" value="1"/>
</dbReference>
<feature type="transmembrane region" description="Helical" evidence="1">
    <location>
        <begin position="56"/>
        <end position="73"/>
    </location>
</feature>
<feature type="domain" description="EF-hand" evidence="2">
    <location>
        <begin position="197"/>
        <end position="232"/>
    </location>
</feature>
<dbReference type="InterPro" id="IPR002048">
    <property type="entry name" value="EF_hand_dom"/>
</dbReference>
<organism evidence="3">
    <name type="scientific">uncultured Thiotrichaceae bacterium</name>
    <dbReference type="NCBI Taxonomy" id="298394"/>
    <lineage>
        <taxon>Bacteria</taxon>
        <taxon>Pseudomonadati</taxon>
        <taxon>Pseudomonadota</taxon>
        <taxon>Gammaproteobacteria</taxon>
        <taxon>Thiotrichales</taxon>
        <taxon>Thiotrichaceae</taxon>
        <taxon>environmental samples</taxon>
    </lineage>
</organism>
<dbReference type="GO" id="GO:0005509">
    <property type="term" value="F:calcium ion binding"/>
    <property type="evidence" value="ECO:0007669"/>
    <property type="project" value="InterPro"/>
</dbReference>
<sequence>MILEQWQSSATFSQIVYHQSRALLRRGGVMNFVARPAFAVIWALLCYGVVSHLGIGWLWLPALFNFYFALGLFRRYRLVVDTAVSRISSGAQGYSSLEGKAWLPDGEAARGLSFLPVTVWLPGSIESEPFYLADEVGRCLLFPQQAEIVTQPADTHLYWLHAIYPGQTLFVLGDMRTLGGDNLKLCHRERVSDLLNDWKRRPADLIEHFDTNKNGKLDADEWDTVVQSAQRLAHEDIREQRKQPGTHVIDSSAGGRLFMITNIPPEVLALRYYIASCVHSIVWFGLLMAAL</sequence>
<evidence type="ECO:0000256" key="1">
    <source>
        <dbReference type="SAM" id="Phobius"/>
    </source>
</evidence>
<accession>A0A6S6TTR6</accession>
<reference evidence="3" key="1">
    <citation type="submission" date="2020-01" db="EMBL/GenBank/DDBJ databases">
        <authorList>
            <person name="Meier V. D."/>
            <person name="Meier V D."/>
        </authorList>
    </citation>
    <scope>NUCLEOTIDE SEQUENCE</scope>
    <source>
        <strain evidence="3">HLG_WM_MAG_09</strain>
    </source>
</reference>
<feature type="transmembrane region" description="Helical" evidence="1">
    <location>
        <begin position="272"/>
        <end position="290"/>
    </location>
</feature>
<keyword evidence="1" id="KW-1133">Transmembrane helix</keyword>
<proteinExistence type="predicted"/>
<feature type="transmembrane region" description="Helical" evidence="1">
    <location>
        <begin position="29"/>
        <end position="50"/>
    </location>
</feature>